<dbReference type="Pfam" id="PF08550">
    <property type="entry name" value="GATA_AreA"/>
    <property type="match status" value="1"/>
</dbReference>
<name>A0A1G4J3I8_9SACH</name>
<dbReference type="GO" id="GO:0007039">
    <property type="term" value="P:protein catabolic process in the vacuole"/>
    <property type="evidence" value="ECO:0007669"/>
    <property type="project" value="TreeGrafter"/>
</dbReference>
<evidence type="ECO:0000256" key="1">
    <source>
        <dbReference type="SAM" id="MobiDB-lite"/>
    </source>
</evidence>
<dbReference type="PANTHER" id="PTHR28051:SF1">
    <property type="entry name" value="PROTEIN MTL1-RELATED"/>
    <property type="match status" value="1"/>
</dbReference>
<feature type="compositionally biased region" description="Basic and acidic residues" evidence="1">
    <location>
        <begin position="384"/>
        <end position="397"/>
    </location>
</feature>
<feature type="compositionally biased region" description="Acidic residues" evidence="1">
    <location>
        <begin position="427"/>
        <end position="438"/>
    </location>
</feature>
<dbReference type="Proteomes" id="UP000191024">
    <property type="component" value="Chromosome C"/>
</dbReference>
<feature type="region of interest" description="Disordered" evidence="1">
    <location>
        <begin position="1"/>
        <end position="53"/>
    </location>
</feature>
<feature type="compositionally biased region" description="Acidic residues" evidence="1">
    <location>
        <begin position="79"/>
        <end position="88"/>
    </location>
</feature>
<protein>
    <submittedName>
        <fullName evidence="3">LAMI_0C05820g1_1</fullName>
    </submittedName>
</protein>
<feature type="compositionally biased region" description="Basic and acidic residues" evidence="1">
    <location>
        <begin position="811"/>
        <end position="825"/>
    </location>
</feature>
<feature type="compositionally biased region" description="Basic residues" evidence="1">
    <location>
        <begin position="231"/>
        <end position="249"/>
    </location>
</feature>
<dbReference type="GO" id="GO:0042149">
    <property type="term" value="P:cellular response to glucose starvation"/>
    <property type="evidence" value="ECO:0007669"/>
    <property type="project" value="TreeGrafter"/>
</dbReference>
<feature type="domain" description="Nitrogen regulatory protein areA GATA-like" evidence="2">
    <location>
        <begin position="146"/>
        <end position="177"/>
    </location>
</feature>
<dbReference type="AlphaFoldDB" id="A0A1G4J3I8"/>
<feature type="region of interest" description="Disordered" evidence="1">
    <location>
        <begin position="72"/>
        <end position="121"/>
    </location>
</feature>
<feature type="compositionally biased region" description="Polar residues" evidence="1">
    <location>
        <begin position="318"/>
        <end position="335"/>
    </location>
</feature>
<gene>
    <name evidence="3" type="ORF">LAMI_0C05820G</name>
</gene>
<evidence type="ECO:0000313" key="3">
    <source>
        <dbReference type="EMBL" id="SCU84016.1"/>
    </source>
</evidence>
<sequence>MSKKLAEYFSKGSEQQQPSVETERDHEEEDDMGPSVSMAVQADDDEQFHKSTFNLKRTRSMGLLDEYIDPTKKLMDRGENEDEVDVGVDAESSGLETGRPSESTSPPVPDTDNYLVPHDDNDLVIEPQRHVDYLSHKWEENEISQSWKYIILKKKKKDEDLVNAARLENASWRTWAKARNNLKTVTPEAVNWSKDSDVTWLYGPILRPKEGSSIMSDGECGYGSDDETSKRMTKSKPKKQKGPKPILKKRSVSEIIKENSLWRLNVARQHRKQLGNTSPVMDGYGGNYAPDDYDALADKVNAQYYRSAPDANRGFHTTLHTQDDISPSPETYSTSHFEDMPTETLPASILSTAAGKNSKSSEHRDRHIHFSDRVEQCMALNAQHRDADVDEHERDYDSDPGNEYFGDNHRKLSTGRDQNLYHVHSDDEPESSSSEDEEAGLFISARFARKNEGVHSPSEHSSIGSTTSKHNEIPPIIKLLPSTTLNYGSDDEDYEDDEDSYYGRNAVSHNVNTFRGYDYLYDYNSVYTGDTSNFMAVNNCDMVDVPEGLQTPVDEDHHHDDAGLPQTTQRVARGGFSFDDDSDSYNSNDDSQFIENSQTGASDDETDLALRRTSSIGKGSNSSLHGLPSSTAPVSSTHSFVTGKPLEQPVQQHQSPQQHLQQSQKQEPLAAGNSRKKTKSFILNSESDSDSAEDENASDVVFEPADMATNQNGHTATSATYDNQCMIPTQGTSITSMSKSPRLAAESPVNRVMSSGNSHASLSDVAIAGYISPRSESMQSVVAKEKMVDGTPSPDVEHMNKNLENWHIGHHKDDGDAKDSDESLHKMMSSARELASKYLHSWK</sequence>
<dbReference type="OrthoDB" id="5563539at2759"/>
<dbReference type="InterPro" id="IPR052292">
    <property type="entry name" value="Glucose_repression_reg"/>
</dbReference>
<evidence type="ECO:0000313" key="4">
    <source>
        <dbReference type="Proteomes" id="UP000191024"/>
    </source>
</evidence>
<feature type="region of interest" description="Disordered" evidence="1">
    <location>
        <begin position="216"/>
        <end position="249"/>
    </location>
</feature>
<keyword evidence="4" id="KW-1185">Reference proteome</keyword>
<dbReference type="PANTHER" id="PTHR28051">
    <property type="entry name" value="PROTEIN MTL1-RELATED"/>
    <property type="match status" value="1"/>
</dbReference>
<proteinExistence type="predicted"/>
<feature type="compositionally biased region" description="Polar residues" evidence="1">
    <location>
        <begin position="612"/>
        <end position="640"/>
    </location>
</feature>
<dbReference type="STRING" id="1230905.A0A1G4J3I8"/>
<dbReference type="GO" id="GO:0005773">
    <property type="term" value="C:vacuole"/>
    <property type="evidence" value="ECO:0007669"/>
    <property type="project" value="GOC"/>
</dbReference>
<feature type="region of interest" description="Disordered" evidence="1">
    <location>
        <begin position="384"/>
        <end position="438"/>
    </location>
</feature>
<feature type="region of interest" description="Disordered" evidence="1">
    <location>
        <begin position="318"/>
        <end position="338"/>
    </location>
</feature>
<feature type="compositionally biased region" description="Low complexity" evidence="1">
    <location>
        <begin position="646"/>
        <end position="667"/>
    </location>
</feature>
<reference evidence="4" key="1">
    <citation type="submission" date="2016-03" db="EMBL/GenBank/DDBJ databases">
        <authorList>
            <person name="Devillers H."/>
        </authorList>
    </citation>
    <scope>NUCLEOTIDE SEQUENCE [LARGE SCALE GENOMIC DNA]</scope>
</reference>
<organism evidence="3 4">
    <name type="scientific">Lachancea mirantina</name>
    <dbReference type="NCBI Taxonomy" id="1230905"/>
    <lineage>
        <taxon>Eukaryota</taxon>
        <taxon>Fungi</taxon>
        <taxon>Dikarya</taxon>
        <taxon>Ascomycota</taxon>
        <taxon>Saccharomycotina</taxon>
        <taxon>Saccharomycetes</taxon>
        <taxon>Saccharomycetales</taxon>
        <taxon>Saccharomycetaceae</taxon>
        <taxon>Lachancea</taxon>
    </lineage>
</organism>
<dbReference type="InterPro" id="IPR013860">
    <property type="entry name" value="AreA_GATA"/>
</dbReference>
<dbReference type="EMBL" id="LT598466">
    <property type="protein sequence ID" value="SCU84016.1"/>
    <property type="molecule type" value="Genomic_DNA"/>
</dbReference>
<evidence type="ECO:0000259" key="2">
    <source>
        <dbReference type="Pfam" id="PF08550"/>
    </source>
</evidence>
<feature type="region of interest" description="Disordered" evidence="1">
    <location>
        <begin position="546"/>
        <end position="678"/>
    </location>
</feature>
<feature type="region of interest" description="Disordered" evidence="1">
    <location>
        <begin position="808"/>
        <end position="828"/>
    </location>
</feature>
<accession>A0A1G4J3I8</accession>